<protein>
    <recommendedName>
        <fullName evidence="12">DUF2029 domain-containing protein</fullName>
    </recommendedName>
</protein>
<feature type="transmembrane region" description="Helical" evidence="9">
    <location>
        <begin position="132"/>
        <end position="162"/>
    </location>
</feature>
<evidence type="ECO:0000256" key="7">
    <source>
        <dbReference type="ARBA" id="ARBA00024033"/>
    </source>
</evidence>
<name>A0ABP4VLT0_9MICO</name>
<evidence type="ECO:0000256" key="9">
    <source>
        <dbReference type="SAM" id="Phobius"/>
    </source>
</evidence>
<evidence type="ECO:0008006" key="12">
    <source>
        <dbReference type="Google" id="ProtNLM"/>
    </source>
</evidence>
<evidence type="ECO:0000256" key="8">
    <source>
        <dbReference type="SAM" id="MobiDB-lite"/>
    </source>
</evidence>
<evidence type="ECO:0000313" key="10">
    <source>
        <dbReference type="EMBL" id="GAA1729257.1"/>
    </source>
</evidence>
<feature type="transmembrane region" description="Helical" evidence="9">
    <location>
        <begin position="205"/>
        <end position="225"/>
    </location>
</feature>
<evidence type="ECO:0000256" key="1">
    <source>
        <dbReference type="ARBA" id="ARBA00004651"/>
    </source>
</evidence>
<evidence type="ECO:0000256" key="5">
    <source>
        <dbReference type="ARBA" id="ARBA00022989"/>
    </source>
</evidence>
<proteinExistence type="inferred from homology"/>
<accession>A0ABP4VLT0</accession>
<keyword evidence="11" id="KW-1185">Reference proteome</keyword>
<sequence>MPPSAETAPAPRPARRTLRAVLRSRWLLAVGFVVVHAWVVRGAIGWAYTIYGDVTLYEWWARNGLATGQWPVLDYDWVYPAGALVPVTLPALVTTSLLGYEIVWTAMIVALNAVAVVVLVRAAPRGLLGAWWWLAFLLALGPIFLGRLDGVIAPLILVALVLAARRPAVAALVATAGAWIKIAPGAVVVALAATRRRGRDLWRQVVVPGAAVSVVVVGLALAGGAGERAFSVFGQQDARTLQAESVAATWFSVSRLWDPSVSIEYNDVIFTYEVQGQAAQRVAGALDWLLPLAVLLLAALTWWTARRRPDHAGDLVLLAAAALLLALIVFNKVGSPQFVAWIGPPLAAAIALAGPGTRRLWAPPAVGVLLTAAATYLVYPVAYGEFLAGEPWIVVVEALRNGALVVLLVGAAWRIAQLGRTRDVPARAPRRDVGPDLGPVVDPPAAPGSPGSA</sequence>
<feature type="transmembrane region" description="Helical" evidence="9">
    <location>
        <begin position="312"/>
        <end position="330"/>
    </location>
</feature>
<feature type="region of interest" description="Disordered" evidence="8">
    <location>
        <begin position="426"/>
        <end position="453"/>
    </location>
</feature>
<feature type="transmembrane region" description="Helical" evidence="9">
    <location>
        <begin position="168"/>
        <end position="193"/>
    </location>
</feature>
<reference evidence="11" key="1">
    <citation type="journal article" date="2019" name="Int. J. Syst. Evol. Microbiol.">
        <title>The Global Catalogue of Microorganisms (GCM) 10K type strain sequencing project: providing services to taxonomists for standard genome sequencing and annotation.</title>
        <authorList>
            <consortium name="The Broad Institute Genomics Platform"/>
            <consortium name="The Broad Institute Genome Sequencing Center for Infectious Disease"/>
            <person name="Wu L."/>
            <person name="Ma J."/>
        </authorList>
    </citation>
    <scope>NUCLEOTIDE SEQUENCE [LARGE SCALE GENOMIC DNA]</scope>
    <source>
        <strain evidence="11">JCM 15589</strain>
    </source>
</reference>
<feature type="transmembrane region" description="Helical" evidence="9">
    <location>
        <begin position="336"/>
        <end position="353"/>
    </location>
</feature>
<feature type="transmembrane region" description="Helical" evidence="9">
    <location>
        <begin position="391"/>
        <end position="413"/>
    </location>
</feature>
<gene>
    <name evidence="10" type="ORF">GCM10009809_26000</name>
</gene>
<evidence type="ECO:0000256" key="2">
    <source>
        <dbReference type="ARBA" id="ARBA00022475"/>
    </source>
</evidence>
<evidence type="ECO:0000313" key="11">
    <source>
        <dbReference type="Proteomes" id="UP001501138"/>
    </source>
</evidence>
<dbReference type="RefSeq" id="WP_344248881.1">
    <property type="nucleotide sequence ID" value="NZ_BAAAPM010000005.1"/>
</dbReference>
<feature type="transmembrane region" description="Helical" evidence="9">
    <location>
        <begin position="102"/>
        <end position="120"/>
    </location>
</feature>
<organism evidence="10 11">
    <name type="scientific">Isoptericola hypogeus</name>
    <dbReference type="NCBI Taxonomy" id="300179"/>
    <lineage>
        <taxon>Bacteria</taxon>
        <taxon>Bacillati</taxon>
        <taxon>Actinomycetota</taxon>
        <taxon>Actinomycetes</taxon>
        <taxon>Micrococcales</taxon>
        <taxon>Promicromonosporaceae</taxon>
        <taxon>Isoptericola</taxon>
    </lineage>
</organism>
<comment type="caution">
    <text evidence="10">The sequence shown here is derived from an EMBL/GenBank/DDBJ whole genome shotgun (WGS) entry which is preliminary data.</text>
</comment>
<feature type="transmembrane region" description="Helical" evidence="9">
    <location>
        <begin position="360"/>
        <end position="379"/>
    </location>
</feature>
<keyword evidence="4 9" id="KW-0812">Transmembrane</keyword>
<feature type="transmembrane region" description="Helical" evidence="9">
    <location>
        <begin position="288"/>
        <end position="305"/>
    </location>
</feature>
<keyword evidence="6 9" id="KW-0472">Membrane</keyword>
<feature type="transmembrane region" description="Helical" evidence="9">
    <location>
        <begin position="26"/>
        <end position="51"/>
    </location>
</feature>
<keyword evidence="2" id="KW-1003">Cell membrane</keyword>
<evidence type="ECO:0000256" key="4">
    <source>
        <dbReference type="ARBA" id="ARBA00022692"/>
    </source>
</evidence>
<keyword evidence="3" id="KW-0808">Transferase</keyword>
<evidence type="ECO:0000256" key="3">
    <source>
        <dbReference type="ARBA" id="ARBA00022679"/>
    </source>
</evidence>
<dbReference type="InterPro" id="IPR018584">
    <property type="entry name" value="GT87"/>
</dbReference>
<comment type="similarity">
    <text evidence="7">Belongs to the glycosyltransferase 87 family.</text>
</comment>
<evidence type="ECO:0000256" key="6">
    <source>
        <dbReference type="ARBA" id="ARBA00023136"/>
    </source>
</evidence>
<keyword evidence="5 9" id="KW-1133">Transmembrane helix</keyword>
<dbReference type="Pfam" id="PF09594">
    <property type="entry name" value="GT87"/>
    <property type="match status" value="1"/>
</dbReference>
<comment type="subcellular location">
    <subcellularLocation>
        <location evidence="1">Cell membrane</location>
        <topology evidence="1">Multi-pass membrane protein</topology>
    </subcellularLocation>
</comment>
<dbReference type="EMBL" id="BAAAPM010000005">
    <property type="protein sequence ID" value="GAA1729257.1"/>
    <property type="molecule type" value="Genomic_DNA"/>
</dbReference>
<dbReference type="Proteomes" id="UP001501138">
    <property type="component" value="Unassembled WGS sequence"/>
</dbReference>